<dbReference type="STRING" id="1434232.MAIT1_04440"/>
<dbReference type="Proteomes" id="UP000194003">
    <property type="component" value="Unassembled WGS sequence"/>
</dbReference>
<keyword evidence="2" id="KW-1185">Reference proteome</keyword>
<proteinExistence type="predicted"/>
<evidence type="ECO:0000313" key="2">
    <source>
        <dbReference type="Proteomes" id="UP000194003"/>
    </source>
</evidence>
<comment type="caution">
    <text evidence="1">The sequence shown here is derived from an EMBL/GenBank/DDBJ whole genome shotgun (WGS) entry which is preliminary data.</text>
</comment>
<dbReference type="EMBL" id="LVJN01000014">
    <property type="protein sequence ID" value="OSM07341.1"/>
    <property type="molecule type" value="Genomic_DNA"/>
</dbReference>
<dbReference type="AlphaFoldDB" id="A0A1Y2K9Z6"/>
<organism evidence="1 2">
    <name type="scientific">Magnetofaba australis IT-1</name>
    <dbReference type="NCBI Taxonomy" id="1434232"/>
    <lineage>
        <taxon>Bacteria</taxon>
        <taxon>Pseudomonadati</taxon>
        <taxon>Pseudomonadota</taxon>
        <taxon>Magnetococcia</taxon>
        <taxon>Magnetococcales</taxon>
        <taxon>Magnetococcaceae</taxon>
        <taxon>Magnetofaba</taxon>
    </lineage>
</organism>
<accession>A0A1Y2K9Z6</accession>
<protein>
    <recommendedName>
        <fullName evidence="3">DUF4177 domain-containing protein</fullName>
    </recommendedName>
</protein>
<sequence>MSTLLEKLDLLRSDVQRVTDTQWEYRLMQRNRLEQLEPRLAELGDAGWELVGVTRDEGFVFKRRKGRASSDARP</sequence>
<evidence type="ECO:0008006" key="3">
    <source>
        <dbReference type="Google" id="ProtNLM"/>
    </source>
</evidence>
<gene>
    <name evidence="1" type="ORF">MAIT1_04440</name>
</gene>
<reference evidence="1 2" key="1">
    <citation type="journal article" date="2016" name="BMC Genomics">
        <title>Combined genomic and structural analyses of a cultured magnetotactic bacterium reveals its niche adaptation to a dynamic environment.</title>
        <authorList>
            <person name="Araujo A.C."/>
            <person name="Morillo V."/>
            <person name="Cypriano J."/>
            <person name="Teixeira L.C."/>
            <person name="Leao P."/>
            <person name="Lyra S."/>
            <person name="Almeida L.G."/>
            <person name="Bazylinski D.A."/>
            <person name="Vasconcellos A.T."/>
            <person name="Abreu F."/>
            <person name="Lins U."/>
        </authorList>
    </citation>
    <scope>NUCLEOTIDE SEQUENCE [LARGE SCALE GENOMIC DNA]</scope>
    <source>
        <strain evidence="1 2">IT-1</strain>
    </source>
</reference>
<evidence type="ECO:0000313" key="1">
    <source>
        <dbReference type="EMBL" id="OSM07341.1"/>
    </source>
</evidence>
<name>A0A1Y2K9Z6_9PROT</name>